<evidence type="ECO:0000256" key="1">
    <source>
        <dbReference type="ARBA" id="ARBA00005964"/>
    </source>
</evidence>
<gene>
    <name evidence="8" type="ORF">APLA_LOCUS4413</name>
</gene>
<dbReference type="Gene3D" id="3.40.50.1820">
    <property type="entry name" value="alpha/beta hydrolase"/>
    <property type="match status" value="2"/>
</dbReference>
<dbReference type="EMBL" id="CADEBC010000438">
    <property type="protein sequence ID" value="CAB3231272.1"/>
    <property type="molecule type" value="Genomic_DNA"/>
</dbReference>
<dbReference type="PANTHER" id="PTHR43142:SF1">
    <property type="entry name" value="CARBOXYLIC ESTER HYDROLASE"/>
    <property type="match status" value="1"/>
</dbReference>
<dbReference type="InterPro" id="IPR029058">
    <property type="entry name" value="AB_hydrolase_fold"/>
</dbReference>
<dbReference type="GO" id="GO:0052689">
    <property type="term" value="F:carboxylic ester hydrolase activity"/>
    <property type="evidence" value="ECO:0007669"/>
    <property type="project" value="UniProtKB-KW"/>
</dbReference>
<evidence type="ECO:0000256" key="6">
    <source>
        <dbReference type="RuleBase" id="RU361235"/>
    </source>
</evidence>
<organism evidence="8 9">
    <name type="scientific">Arctia plantaginis</name>
    <name type="common">Wood tiger moth</name>
    <name type="synonym">Phalaena plantaginis</name>
    <dbReference type="NCBI Taxonomy" id="874455"/>
    <lineage>
        <taxon>Eukaryota</taxon>
        <taxon>Metazoa</taxon>
        <taxon>Ecdysozoa</taxon>
        <taxon>Arthropoda</taxon>
        <taxon>Hexapoda</taxon>
        <taxon>Insecta</taxon>
        <taxon>Pterygota</taxon>
        <taxon>Neoptera</taxon>
        <taxon>Endopterygota</taxon>
        <taxon>Lepidoptera</taxon>
        <taxon>Glossata</taxon>
        <taxon>Ditrysia</taxon>
        <taxon>Noctuoidea</taxon>
        <taxon>Erebidae</taxon>
        <taxon>Arctiinae</taxon>
        <taxon>Arctia</taxon>
    </lineage>
</organism>
<evidence type="ECO:0000256" key="4">
    <source>
        <dbReference type="ARBA" id="ARBA00023157"/>
    </source>
</evidence>
<evidence type="ECO:0000256" key="5">
    <source>
        <dbReference type="ARBA" id="ARBA00023180"/>
    </source>
</evidence>
<keyword evidence="4" id="KW-1015">Disulfide bond</keyword>
<keyword evidence="5" id="KW-0325">Glycoprotein</keyword>
<dbReference type="AlphaFoldDB" id="A0A8S0ZDN0"/>
<dbReference type="PROSITE" id="PS00122">
    <property type="entry name" value="CARBOXYLESTERASE_B_1"/>
    <property type="match status" value="1"/>
</dbReference>
<sequence>MRLWTSIFLLCGSAVSSEFDKGKWKEVKIKQGPVRGYRDSSSELWTFRNIPYATAPTDKNKFKAPLPPPTWTEPLDADGKRIICPQFYWGDLSKDAITQENCLLANIYVPDTEKENLPVLVSVHGGAFQVGYADWVNLMNLMRYGDFILVNFNYRLGIHGFLCLGTADVPGNAGMKDQVALLRWVQENIGNFGGNPNDVTISGYSAGGSSVDLLMLSKAAEGLFHKVIPESGASLLAFTVQSDPLSIAKNHAKALNFTDVDNIQALEDFYKTLPYDTLTADAFLQNTDSTFTFSPCVENDYWDEAFLTKSPLTILKTGDYKKVPVLFGFANMEGDGQNFTVINEELISEEYKNMKKTIREIWHNFIITGTPVPKESSLPAWPAVGVGNSPYMSLGQKLELRKAIEPERFNFWQTIYQKYYKEPIPPPYSLSKTHTEL</sequence>
<dbReference type="PANTHER" id="PTHR43142">
    <property type="entry name" value="CARBOXYLIC ESTER HYDROLASE"/>
    <property type="match status" value="1"/>
</dbReference>
<keyword evidence="6" id="KW-0732">Signal</keyword>
<proteinExistence type="inferred from homology"/>
<dbReference type="InterPro" id="IPR019826">
    <property type="entry name" value="Carboxylesterase_B_AS"/>
</dbReference>
<evidence type="ECO:0000259" key="7">
    <source>
        <dbReference type="Pfam" id="PF00135"/>
    </source>
</evidence>
<dbReference type="Proteomes" id="UP000494106">
    <property type="component" value="Unassembled WGS sequence"/>
</dbReference>
<dbReference type="InterPro" id="IPR002018">
    <property type="entry name" value="CarbesteraseB"/>
</dbReference>
<keyword evidence="2" id="KW-0719">Serine esterase</keyword>
<name>A0A8S0ZDN0_ARCPL</name>
<evidence type="ECO:0000313" key="8">
    <source>
        <dbReference type="EMBL" id="CAB3231272.1"/>
    </source>
</evidence>
<feature type="chain" id="PRO_5035968628" description="Carboxylic ester hydrolase" evidence="6">
    <location>
        <begin position="17"/>
        <end position="437"/>
    </location>
</feature>
<comment type="similarity">
    <text evidence="1 6">Belongs to the type-B carboxylesterase/lipase family.</text>
</comment>
<dbReference type="OrthoDB" id="3200163at2759"/>
<reference evidence="8 9" key="1">
    <citation type="submission" date="2020-04" db="EMBL/GenBank/DDBJ databases">
        <authorList>
            <person name="Wallbank WR R."/>
            <person name="Pardo Diaz C."/>
            <person name="Kozak K."/>
            <person name="Martin S."/>
            <person name="Jiggins C."/>
            <person name="Moest M."/>
            <person name="Warren A I."/>
            <person name="Byers J.R.P. K."/>
            <person name="Montejo-Kovacevich G."/>
            <person name="Yen C E."/>
        </authorList>
    </citation>
    <scope>NUCLEOTIDE SEQUENCE [LARGE SCALE GENOMIC DNA]</scope>
</reference>
<keyword evidence="9" id="KW-1185">Reference proteome</keyword>
<dbReference type="SUPFAM" id="SSF53474">
    <property type="entry name" value="alpha/beta-Hydrolases"/>
    <property type="match status" value="1"/>
</dbReference>
<evidence type="ECO:0000256" key="2">
    <source>
        <dbReference type="ARBA" id="ARBA00022487"/>
    </source>
</evidence>
<keyword evidence="3 6" id="KW-0378">Hydrolase</keyword>
<evidence type="ECO:0000256" key="3">
    <source>
        <dbReference type="ARBA" id="ARBA00022801"/>
    </source>
</evidence>
<accession>A0A8S0ZDN0</accession>
<dbReference type="EC" id="3.1.1.-" evidence="6"/>
<evidence type="ECO:0000313" key="9">
    <source>
        <dbReference type="Proteomes" id="UP000494106"/>
    </source>
</evidence>
<dbReference type="Pfam" id="PF00135">
    <property type="entry name" value="COesterase"/>
    <property type="match status" value="1"/>
</dbReference>
<feature type="signal peptide" evidence="6">
    <location>
        <begin position="1"/>
        <end position="16"/>
    </location>
</feature>
<feature type="domain" description="Carboxylesterase type B" evidence="7">
    <location>
        <begin position="25"/>
        <end position="340"/>
    </location>
</feature>
<protein>
    <recommendedName>
        <fullName evidence="6">Carboxylic ester hydrolase</fullName>
        <ecNumber evidence="6">3.1.1.-</ecNumber>
    </recommendedName>
</protein>
<comment type="caution">
    <text evidence="8">The sequence shown here is derived from an EMBL/GenBank/DDBJ whole genome shotgun (WGS) entry which is preliminary data.</text>
</comment>